<keyword evidence="3" id="KW-1185">Reference proteome</keyword>
<protein>
    <recommendedName>
        <fullName evidence="1">SIS domain-containing protein</fullName>
    </recommendedName>
</protein>
<dbReference type="STRING" id="167546.P9301_14341"/>
<proteinExistence type="predicted"/>
<organism evidence="2 3">
    <name type="scientific">Prochlorococcus marinus (strain MIT 9301)</name>
    <dbReference type="NCBI Taxonomy" id="167546"/>
    <lineage>
        <taxon>Bacteria</taxon>
        <taxon>Bacillati</taxon>
        <taxon>Cyanobacteriota</taxon>
        <taxon>Cyanophyceae</taxon>
        <taxon>Synechococcales</taxon>
        <taxon>Prochlorococcaceae</taxon>
        <taxon>Prochlorococcus</taxon>
    </lineage>
</organism>
<sequence length="202" mass="22201">MTVSNLTDAIPGFEDFSIKFNSIIRTKQWVKAQKDFNQSKNILTVGNGGNLAVCDHGAIDIARLTNKNSSAPGSGILASSLINDASHDLWVKNWLSISMRSMTEENKKETMIIGVSSSGYSKNICLALDLAIENDMSALLISAQKPKIAGKYNTIILDVNEFHTSEVLTLSLFYQLIHGAGFNCPTICESSERQLISDYKRH</sequence>
<evidence type="ECO:0000313" key="3">
    <source>
        <dbReference type="Proteomes" id="UP000001430"/>
    </source>
</evidence>
<dbReference type="AlphaFoldDB" id="A3PE82"/>
<dbReference type="EMBL" id="CP000576">
    <property type="protein sequence ID" value="ABO18057.1"/>
    <property type="molecule type" value="Genomic_DNA"/>
</dbReference>
<dbReference type="RefSeq" id="WP_011863366.1">
    <property type="nucleotide sequence ID" value="NC_009091.1"/>
</dbReference>
<name>A3PE82_PROM0</name>
<dbReference type="PROSITE" id="PS51464">
    <property type="entry name" value="SIS"/>
    <property type="match status" value="1"/>
</dbReference>
<dbReference type="GO" id="GO:1901135">
    <property type="term" value="P:carbohydrate derivative metabolic process"/>
    <property type="evidence" value="ECO:0007669"/>
    <property type="project" value="InterPro"/>
</dbReference>
<dbReference type="GO" id="GO:0097367">
    <property type="term" value="F:carbohydrate derivative binding"/>
    <property type="evidence" value="ECO:0007669"/>
    <property type="project" value="InterPro"/>
</dbReference>
<dbReference type="OrthoDB" id="572084at2"/>
<accession>A3PE82</accession>
<dbReference type="InterPro" id="IPR046348">
    <property type="entry name" value="SIS_dom_sf"/>
</dbReference>
<evidence type="ECO:0000259" key="1">
    <source>
        <dbReference type="PROSITE" id="PS51464"/>
    </source>
</evidence>
<reference evidence="2 3" key="1">
    <citation type="journal article" date="2007" name="PLoS Genet.">
        <title>Patterns and implications of gene gain and loss in the evolution of Prochlorococcus.</title>
        <authorList>
            <person name="Kettler G.C."/>
            <person name="Martiny A.C."/>
            <person name="Huang K."/>
            <person name="Zucker J."/>
            <person name="Coleman M.L."/>
            <person name="Rodrigue S."/>
            <person name="Chen F."/>
            <person name="Lapidus A."/>
            <person name="Ferriera S."/>
            <person name="Johnson J."/>
            <person name="Steglich C."/>
            <person name="Church G.M."/>
            <person name="Richardson P."/>
            <person name="Chisholm S.W."/>
        </authorList>
    </citation>
    <scope>NUCLEOTIDE SEQUENCE [LARGE SCALE GENOMIC DNA]</scope>
    <source>
        <strain evidence="2 3">MIT 9301</strain>
    </source>
</reference>
<dbReference type="InterPro" id="IPR001347">
    <property type="entry name" value="SIS_dom"/>
</dbReference>
<feature type="domain" description="SIS" evidence="1">
    <location>
        <begin position="32"/>
        <end position="187"/>
    </location>
</feature>
<dbReference type="Proteomes" id="UP000001430">
    <property type="component" value="Chromosome"/>
</dbReference>
<dbReference type="SUPFAM" id="SSF53697">
    <property type="entry name" value="SIS domain"/>
    <property type="match status" value="1"/>
</dbReference>
<gene>
    <name evidence="2" type="ordered locus">P9301_14341</name>
</gene>
<dbReference type="KEGG" id="pmg:P9301_14341"/>
<dbReference type="HOGENOM" id="CLU_1353638_0_0_3"/>
<evidence type="ECO:0000313" key="2">
    <source>
        <dbReference type="EMBL" id="ABO18057.1"/>
    </source>
</evidence>
<dbReference type="Gene3D" id="3.40.50.10490">
    <property type="entry name" value="Glucose-6-phosphate isomerase like protein, domain 1"/>
    <property type="match status" value="1"/>
</dbReference>